<name>A0ABM8BY95_9MOLU</name>
<gene>
    <name evidence="1" type="ORF">SHM_24570</name>
</gene>
<evidence type="ECO:0000313" key="1">
    <source>
        <dbReference type="EMBL" id="BDT04811.1"/>
    </source>
</evidence>
<protein>
    <submittedName>
        <fullName evidence="1">Uncharacterized protein</fullName>
    </submittedName>
</protein>
<dbReference type="Proteomes" id="UP001163387">
    <property type="component" value="Chromosome"/>
</dbReference>
<sequence length="179" mass="21127">MILVLFFKDFIISMEVFNREHVTGITKLNITGNITDVENIQYIYIYSWLRSVLGGASAEIVMKYPYPYRRNGHEVAPNIKIVHEMLVIKRRQISNLDFQILIEQLKKDSIKVIEDNKIAFSKIIEICSIFSKVTKEEIEYIFKYKSLPVIVENIKSQQRIDNIDWNEINSFDLQSIKKY</sequence>
<accession>A0ABM8BY95</accession>
<dbReference type="EMBL" id="AP026933">
    <property type="protein sequence ID" value="BDT04811.1"/>
    <property type="molecule type" value="Genomic_DNA"/>
</dbReference>
<reference evidence="1 2" key="1">
    <citation type="journal article" date="2022" name="Front. Microbiol.">
        <title>Male-killing mechanisms vary between Spiroplasma species.</title>
        <authorList>
            <person name="Arai H."/>
            <person name="Inoue M."/>
            <person name="Kageyama D."/>
        </authorList>
    </citation>
    <scope>NUCLEOTIDE SEQUENCE [LARGE SCALE GENOMIC DNA]</scope>
    <source>
        <strain evidence="2">sHm</strain>
    </source>
</reference>
<evidence type="ECO:0000313" key="2">
    <source>
        <dbReference type="Proteomes" id="UP001163387"/>
    </source>
</evidence>
<proteinExistence type="predicted"/>
<organism evidence="1 2">
    <name type="scientific">Spiroplasma ixodetis</name>
    <dbReference type="NCBI Taxonomy" id="2141"/>
    <lineage>
        <taxon>Bacteria</taxon>
        <taxon>Bacillati</taxon>
        <taxon>Mycoplasmatota</taxon>
        <taxon>Mollicutes</taxon>
        <taxon>Entomoplasmatales</taxon>
        <taxon>Spiroplasmataceae</taxon>
        <taxon>Spiroplasma</taxon>
    </lineage>
</organism>
<keyword evidence="2" id="KW-1185">Reference proteome</keyword>